<dbReference type="InterPro" id="IPR006442">
    <property type="entry name" value="Antitoxin_Phd/YefM"/>
</dbReference>
<dbReference type="AlphaFoldDB" id="A0A2M9XCZ0"/>
<evidence type="ECO:0000313" key="4">
    <source>
        <dbReference type="Proteomes" id="UP000232196"/>
    </source>
</evidence>
<name>A0A2M9XCZ0_9LEPT</name>
<proteinExistence type="inferred from homology"/>
<dbReference type="SUPFAM" id="SSF143120">
    <property type="entry name" value="YefM-like"/>
    <property type="match status" value="1"/>
</dbReference>
<reference evidence="3 4" key="1">
    <citation type="submission" date="2017-07" db="EMBL/GenBank/DDBJ databases">
        <title>Leptospira spp. isolated from tropical soils.</title>
        <authorList>
            <person name="Thibeaux R."/>
            <person name="Iraola G."/>
            <person name="Ferres I."/>
            <person name="Bierque E."/>
            <person name="Girault D."/>
            <person name="Soupe-Gilbert M.-E."/>
            <person name="Picardeau M."/>
            <person name="Goarant C."/>
        </authorList>
    </citation>
    <scope>NUCLEOTIDE SEQUENCE [LARGE SCALE GENOMIC DNA]</scope>
    <source>
        <strain evidence="3 4">MCA1-C-A1</strain>
    </source>
</reference>
<dbReference type="InterPro" id="IPR036165">
    <property type="entry name" value="YefM-like_sf"/>
</dbReference>
<dbReference type="EMBL" id="NPDN01000005">
    <property type="protein sequence ID" value="PJZ25432.1"/>
    <property type="molecule type" value="Genomic_DNA"/>
</dbReference>
<protein>
    <recommendedName>
        <fullName evidence="2">Antitoxin</fullName>
    </recommendedName>
</protein>
<evidence type="ECO:0000256" key="2">
    <source>
        <dbReference type="RuleBase" id="RU362080"/>
    </source>
</evidence>
<dbReference type="Pfam" id="PF02604">
    <property type="entry name" value="PhdYeFM_antitox"/>
    <property type="match status" value="1"/>
</dbReference>
<comment type="caution">
    <text evidence="3">The sequence shown here is derived from an EMBL/GenBank/DDBJ whole genome shotgun (WGS) entry which is preliminary data.</text>
</comment>
<gene>
    <name evidence="3" type="ORF">CH357_10965</name>
</gene>
<dbReference type="RefSeq" id="WP_100706778.1">
    <property type="nucleotide sequence ID" value="NZ_NPDL01000008.1"/>
</dbReference>
<sequence length="76" mass="8559">MQLSAAEFKTKCLSLMDRVQETQEEVIITKHGKPVAKLVTIKDSTAARLFGYLKGRIIENEDIVPSLGLRWDADLK</sequence>
<evidence type="ECO:0000256" key="1">
    <source>
        <dbReference type="ARBA" id="ARBA00009981"/>
    </source>
</evidence>
<dbReference type="OrthoDB" id="9800503at2"/>
<comment type="function">
    <text evidence="2">Antitoxin component of a type II toxin-antitoxin (TA) system.</text>
</comment>
<evidence type="ECO:0000313" key="3">
    <source>
        <dbReference type="EMBL" id="PJZ25432.1"/>
    </source>
</evidence>
<comment type="similarity">
    <text evidence="1 2">Belongs to the phD/YefM antitoxin family.</text>
</comment>
<dbReference type="Proteomes" id="UP000232196">
    <property type="component" value="Unassembled WGS sequence"/>
</dbReference>
<keyword evidence="4" id="KW-1185">Reference proteome</keyword>
<accession>A0A2M9XCZ0</accession>
<dbReference type="NCBIfam" id="TIGR01552">
    <property type="entry name" value="phd_fam"/>
    <property type="match status" value="1"/>
</dbReference>
<dbReference type="Gene3D" id="3.40.1620.10">
    <property type="entry name" value="YefM-like domain"/>
    <property type="match status" value="1"/>
</dbReference>
<organism evidence="3 4">
    <name type="scientific">Leptospira hartskeerlii</name>
    <dbReference type="NCBI Taxonomy" id="2023177"/>
    <lineage>
        <taxon>Bacteria</taxon>
        <taxon>Pseudomonadati</taxon>
        <taxon>Spirochaetota</taxon>
        <taxon>Spirochaetia</taxon>
        <taxon>Leptospirales</taxon>
        <taxon>Leptospiraceae</taxon>
        <taxon>Leptospira</taxon>
    </lineage>
</organism>